<evidence type="ECO:0000256" key="1">
    <source>
        <dbReference type="SAM" id="SignalP"/>
    </source>
</evidence>
<dbReference type="GO" id="GO:0016702">
    <property type="term" value="F:oxidoreductase activity, acting on single donors with incorporation of molecular oxygen, incorporation of two atoms of oxygen"/>
    <property type="evidence" value="ECO:0007669"/>
    <property type="project" value="InterPro"/>
</dbReference>
<proteinExistence type="predicted"/>
<reference evidence="3" key="1">
    <citation type="journal article" date="2023" name="Mol. Phylogenet. Evol.">
        <title>Genome-scale phylogeny and comparative genomics of the fungal order Sordariales.</title>
        <authorList>
            <person name="Hensen N."/>
            <person name="Bonometti L."/>
            <person name="Westerberg I."/>
            <person name="Brannstrom I.O."/>
            <person name="Guillou S."/>
            <person name="Cros-Aarteil S."/>
            <person name="Calhoun S."/>
            <person name="Haridas S."/>
            <person name="Kuo A."/>
            <person name="Mondo S."/>
            <person name="Pangilinan J."/>
            <person name="Riley R."/>
            <person name="LaButti K."/>
            <person name="Andreopoulos B."/>
            <person name="Lipzen A."/>
            <person name="Chen C."/>
            <person name="Yan M."/>
            <person name="Daum C."/>
            <person name="Ng V."/>
            <person name="Clum A."/>
            <person name="Steindorff A."/>
            <person name="Ohm R.A."/>
            <person name="Martin F."/>
            <person name="Silar P."/>
            <person name="Natvig D.O."/>
            <person name="Lalanne C."/>
            <person name="Gautier V."/>
            <person name="Ament-Velasquez S.L."/>
            <person name="Kruys A."/>
            <person name="Hutchinson M.I."/>
            <person name="Powell A.J."/>
            <person name="Barry K."/>
            <person name="Miller A.N."/>
            <person name="Grigoriev I.V."/>
            <person name="Debuchy R."/>
            <person name="Gladieux P."/>
            <person name="Hiltunen Thoren M."/>
            <person name="Johannesson H."/>
        </authorList>
    </citation>
    <scope>NUCLEOTIDE SEQUENCE</scope>
    <source>
        <strain evidence="3">CBS 103.79</strain>
    </source>
</reference>
<sequence length="378" mass="41198">MMLHSSLASALFLGLAVAHGDAAKELSARSQFLAVHTNNLNHCAKRHQETGLDERAIQRRAKAVRDLTGNDVFHVKRQTSSLDKSHQSTEKYNITTDSAVVFGGKPSCVLSPETTEGPFFVDGEGIRSLLLDDQVGVPVYLDIQVIDVNTCEPLQDTFLEMWNANSTGIYSGAISSANGNANDKSNLNKVFLRGAQKTNKDGAVQFTTIFPGHYQGRATHIHIISHHNDSTTVFANNTIWGTRVTHNGQAFFDQSLIDAVEKLSPYSTNRQARTQNKADAILLQEAATADPFFHYVQLGTDLKRDGIFAWFTFGVNSTLTRDIMAVAKYYASGGQVVTTNPKLPGFSAMFPGGFPTAWQPGFGPSPTMTPVSVTTKRA</sequence>
<dbReference type="InterPro" id="IPR000627">
    <property type="entry name" value="Intradiol_dOase_C"/>
</dbReference>
<evidence type="ECO:0000313" key="4">
    <source>
        <dbReference type="Proteomes" id="UP001303889"/>
    </source>
</evidence>
<dbReference type="EMBL" id="MU855978">
    <property type="protein sequence ID" value="KAK3898211.1"/>
    <property type="molecule type" value="Genomic_DNA"/>
</dbReference>
<dbReference type="AlphaFoldDB" id="A0AAN6MDS4"/>
<keyword evidence="3" id="KW-0223">Dioxygenase</keyword>
<dbReference type="InterPro" id="IPR015889">
    <property type="entry name" value="Intradiol_dOase_core"/>
</dbReference>
<keyword evidence="4" id="KW-1185">Reference proteome</keyword>
<reference evidence="3" key="2">
    <citation type="submission" date="2023-05" db="EMBL/GenBank/DDBJ databases">
        <authorList>
            <consortium name="Lawrence Berkeley National Laboratory"/>
            <person name="Steindorff A."/>
            <person name="Hensen N."/>
            <person name="Bonometti L."/>
            <person name="Westerberg I."/>
            <person name="Brannstrom I.O."/>
            <person name="Guillou S."/>
            <person name="Cros-Aarteil S."/>
            <person name="Calhoun S."/>
            <person name="Haridas S."/>
            <person name="Kuo A."/>
            <person name="Mondo S."/>
            <person name="Pangilinan J."/>
            <person name="Riley R."/>
            <person name="Labutti K."/>
            <person name="Andreopoulos B."/>
            <person name="Lipzen A."/>
            <person name="Chen C."/>
            <person name="Yanf M."/>
            <person name="Daum C."/>
            <person name="Ng V."/>
            <person name="Clum A."/>
            <person name="Ohm R."/>
            <person name="Martin F."/>
            <person name="Silar P."/>
            <person name="Natvig D."/>
            <person name="Lalanne C."/>
            <person name="Gautier V."/>
            <person name="Ament-Velasquez S.L."/>
            <person name="Kruys A."/>
            <person name="Hutchinson M.I."/>
            <person name="Powell A.J."/>
            <person name="Barry K."/>
            <person name="Miller A.N."/>
            <person name="Grigoriev I.V."/>
            <person name="Debuchy R."/>
            <person name="Gladieux P."/>
            <person name="Thoren M.H."/>
            <person name="Johannesson H."/>
        </authorList>
    </citation>
    <scope>NUCLEOTIDE SEQUENCE</scope>
    <source>
        <strain evidence="3">CBS 103.79</strain>
    </source>
</reference>
<comment type="caution">
    <text evidence="3">The sequence shown here is derived from an EMBL/GenBank/DDBJ whole genome shotgun (WGS) entry which is preliminary data.</text>
</comment>
<dbReference type="PANTHER" id="PTHR34315:SF1">
    <property type="entry name" value="INTRADIOL RING-CLEAVAGE DIOXYGENASES DOMAIN-CONTAINING PROTEIN-RELATED"/>
    <property type="match status" value="1"/>
</dbReference>
<feature type="domain" description="Intradiol ring-cleavage dioxygenases" evidence="2">
    <location>
        <begin position="132"/>
        <end position="218"/>
    </location>
</feature>
<dbReference type="SUPFAM" id="SSF49482">
    <property type="entry name" value="Aromatic compound dioxygenase"/>
    <property type="match status" value="1"/>
</dbReference>
<organism evidence="3 4">
    <name type="scientific">Staphylotrichum tortipilum</name>
    <dbReference type="NCBI Taxonomy" id="2831512"/>
    <lineage>
        <taxon>Eukaryota</taxon>
        <taxon>Fungi</taxon>
        <taxon>Dikarya</taxon>
        <taxon>Ascomycota</taxon>
        <taxon>Pezizomycotina</taxon>
        <taxon>Sordariomycetes</taxon>
        <taxon>Sordariomycetidae</taxon>
        <taxon>Sordariales</taxon>
        <taxon>Chaetomiaceae</taxon>
        <taxon>Staphylotrichum</taxon>
    </lineage>
</organism>
<gene>
    <name evidence="3" type="ORF">C8A05DRAFT_47394</name>
</gene>
<evidence type="ECO:0000313" key="3">
    <source>
        <dbReference type="EMBL" id="KAK3898211.1"/>
    </source>
</evidence>
<name>A0AAN6MDS4_9PEZI</name>
<protein>
    <submittedName>
        <fullName evidence="3">Aromatic compound dioxygenase</fullName>
    </submittedName>
</protein>
<accession>A0AAN6MDS4</accession>
<dbReference type="Pfam" id="PF00775">
    <property type="entry name" value="Dioxygenase_C"/>
    <property type="match status" value="1"/>
</dbReference>
<keyword evidence="3" id="KW-0560">Oxidoreductase</keyword>
<keyword evidence="1" id="KW-0732">Signal</keyword>
<evidence type="ECO:0000259" key="2">
    <source>
        <dbReference type="Pfam" id="PF00775"/>
    </source>
</evidence>
<dbReference type="GO" id="GO:0008199">
    <property type="term" value="F:ferric iron binding"/>
    <property type="evidence" value="ECO:0007669"/>
    <property type="project" value="InterPro"/>
</dbReference>
<dbReference type="CDD" id="cd03457">
    <property type="entry name" value="intradiol_dioxygenase_like"/>
    <property type="match status" value="1"/>
</dbReference>
<feature type="chain" id="PRO_5042812590" evidence="1">
    <location>
        <begin position="19"/>
        <end position="378"/>
    </location>
</feature>
<feature type="signal peptide" evidence="1">
    <location>
        <begin position="1"/>
        <end position="18"/>
    </location>
</feature>
<dbReference type="PANTHER" id="PTHR34315">
    <property type="match status" value="1"/>
</dbReference>
<dbReference type="Gene3D" id="2.60.130.10">
    <property type="entry name" value="Aromatic compound dioxygenase"/>
    <property type="match status" value="1"/>
</dbReference>
<dbReference type="Proteomes" id="UP001303889">
    <property type="component" value="Unassembled WGS sequence"/>
</dbReference>